<organism evidence="1 2">
    <name type="scientific">Mesorhizobium caraganae</name>
    <dbReference type="NCBI Taxonomy" id="483206"/>
    <lineage>
        <taxon>Bacteria</taxon>
        <taxon>Pseudomonadati</taxon>
        <taxon>Pseudomonadota</taxon>
        <taxon>Alphaproteobacteria</taxon>
        <taxon>Hyphomicrobiales</taxon>
        <taxon>Phyllobacteriaceae</taxon>
        <taxon>Mesorhizobium</taxon>
    </lineage>
</organism>
<evidence type="ECO:0000313" key="2">
    <source>
        <dbReference type="Proteomes" id="UP001433071"/>
    </source>
</evidence>
<dbReference type="RefSeq" id="WP_352561323.1">
    <property type="nucleotide sequence ID" value="NZ_JAMYQB010000025.1"/>
</dbReference>
<accession>A0ABV1Z5V7</accession>
<dbReference type="EMBL" id="JAMYQB010000025">
    <property type="protein sequence ID" value="MER9407455.1"/>
    <property type="molecule type" value="Genomic_DNA"/>
</dbReference>
<name>A0ABV1Z5V7_9HYPH</name>
<comment type="caution">
    <text evidence="1">The sequence shown here is derived from an EMBL/GenBank/DDBJ whole genome shotgun (WGS) entry which is preliminary data.</text>
</comment>
<gene>
    <name evidence="1" type="ORF">NKI36_25825</name>
</gene>
<evidence type="ECO:0008006" key="3">
    <source>
        <dbReference type="Google" id="ProtNLM"/>
    </source>
</evidence>
<dbReference type="Proteomes" id="UP001433071">
    <property type="component" value="Unassembled WGS sequence"/>
</dbReference>
<sequence length="153" mass="17069">MTVKIDYRLDDAGWADCDVAIGSSTTTVEASYIGDALRELVEATLAVVEGSPHAIARFLDEPGECRFVLEPQGGQIRVRILKFPETWSEEPDGEGAVRLDAICALREFAEVVLTATRTILDTHGLQNYKERWRHEFPWDAAYKLDSALQKSSL</sequence>
<keyword evidence="2" id="KW-1185">Reference proteome</keyword>
<reference evidence="1 2" key="1">
    <citation type="journal article" date="2024" name="Proc. Natl. Acad. Sci. U.S.A.">
        <title>The evolutionary genomics of adaptation to stress in wild rhizobium bacteria.</title>
        <authorList>
            <person name="Kehlet-Delgado H."/>
            <person name="Montoya A.P."/>
            <person name="Jensen K.T."/>
            <person name="Wendlandt C.E."/>
            <person name="Dexheimer C."/>
            <person name="Roberts M."/>
            <person name="Torres Martinez L."/>
            <person name="Friesen M.L."/>
            <person name="Griffitts J.S."/>
            <person name="Porter S.S."/>
        </authorList>
    </citation>
    <scope>NUCLEOTIDE SEQUENCE [LARGE SCALE GENOMIC DNA]</scope>
    <source>
        <strain evidence="1 2">M0641</strain>
    </source>
</reference>
<evidence type="ECO:0000313" key="1">
    <source>
        <dbReference type="EMBL" id="MER9407455.1"/>
    </source>
</evidence>
<proteinExistence type="predicted"/>
<protein>
    <recommendedName>
        <fullName evidence="3">DUF1902 domain-containing protein</fullName>
    </recommendedName>
</protein>